<dbReference type="Proteomes" id="UP000559256">
    <property type="component" value="Unassembled WGS sequence"/>
</dbReference>
<evidence type="ECO:0000313" key="1">
    <source>
        <dbReference type="EMBL" id="KAF5331504.1"/>
    </source>
</evidence>
<keyword evidence="2" id="KW-1185">Reference proteome</keyword>
<comment type="caution">
    <text evidence="1">The sequence shown here is derived from an EMBL/GenBank/DDBJ whole genome shotgun (WGS) entry which is preliminary data.</text>
</comment>
<protein>
    <submittedName>
        <fullName evidence="1">Uncharacterized protein</fullName>
    </submittedName>
</protein>
<sequence length="101" mass="10923">MRTHLCPPSLSRSPVPIPMSIRYLTLTLAPIVLLRSKHGIGFRFAPPSSSPGPSIGVGKDTEGEEECVQGTFFIPSFCAELWLVDRSVDGGRDVVRSLRGA</sequence>
<accession>A0A8H5BXR6</accession>
<dbReference type="AlphaFoldDB" id="A0A8H5BXR6"/>
<reference evidence="1 2" key="1">
    <citation type="journal article" date="2020" name="ISME J.">
        <title>Uncovering the hidden diversity of litter-decomposition mechanisms in mushroom-forming fungi.</title>
        <authorList>
            <person name="Floudas D."/>
            <person name="Bentzer J."/>
            <person name="Ahren D."/>
            <person name="Johansson T."/>
            <person name="Persson P."/>
            <person name="Tunlid A."/>
        </authorList>
    </citation>
    <scope>NUCLEOTIDE SEQUENCE [LARGE SCALE GENOMIC DNA]</scope>
    <source>
        <strain evidence="1 2">CBS 291.85</strain>
    </source>
</reference>
<gene>
    <name evidence="1" type="ORF">D9758_018598</name>
</gene>
<organism evidence="1 2">
    <name type="scientific">Tetrapyrgos nigripes</name>
    <dbReference type="NCBI Taxonomy" id="182062"/>
    <lineage>
        <taxon>Eukaryota</taxon>
        <taxon>Fungi</taxon>
        <taxon>Dikarya</taxon>
        <taxon>Basidiomycota</taxon>
        <taxon>Agaricomycotina</taxon>
        <taxon>Agaricomycetes</taxon>
        <taxon>Agaricomycetidae</taxon>
        <taxon>Agaricales</taxon>
        <taxon>Marasmiineae</taxon>
        <taxon>Marasmiaceae</taxon>
        <taxon>Tetrapyrgos</taxon>
    </lineage>
</organism>
<dbReference type="EMBL" id="JAACJM010000322">
    <property type="protein sequence ID" value="KAF5331504.1"/>
    <property type="molecule type" value="Genomic_DNA"/>
</dbReference>
<proteinExistence type="predicted"/>
<name>A0A8H5BXR6_9AGAR</name>
<evidence type="ECO:0000313" key="2">
    <source>
        <dbReference type="Proteomes" id="UP000559256"/>
    </source>
</evidence>